<dbReference type="InParanoid" id="D2VXY6"/>
<dbReference type="RefSeq" id="XP_002671064.1">
    <property type="nucleotide sequence ID" value="XM_002671018.1"/>
</dbReference>
<dbReference type="KEGG" id="ngr:NAEGRDRAFT_74004"/>
<protein>
    <submittedName>
        <fullName evidence="5">Predicted protein</fullName>
    </submittedName>
</protein>
<gene>
    <name evidence="5" type="ORF">NAEGRDRAFT_74004</name>
</gene>
<dbReference type="OrthoDB" id="533763at2759"/>
<dbReference type="EMBL" id="GG738909">
    <property type="protein sequence ID" value="EFC38320.1"/>
    <property type="molecule type" value="Genomic_DNA"/>
</dbReference>
<feature type="domain" description="Hsp70-interacting protein N-terminal" evidence="4">
    <location>
        <begin position="9"/>
        <end position="47"/>
    </location>
</feature>
<keyword evidence="6" id="KW-1185">Reference proteome</keyword>
<dbReference type="SUPFAM" id="SSF48452">
    <property type="entry name" value="TPR-like"/>
    <property type="match status" value="1"/>
</dbReference>
<keyword evidence="1" id="KW-0677">Repeat</keyword>
<dbReference type="Gene3D" id="1.25.40.10">
    <property type="entry name" value="Tetratricopeptide repeat domain"/>
    <property type="match status" value="1"/>
</dbReference>
<dbReference type="PANTHER" id="PTHR45883">
    <property type="entry name" value="HSC70-INTERACTING PROTEIN"/>
    <property type="match status" value="1"/>
</dbReference>
<dbReference type="Gene3D" id="6.10.250.3420">
    <property type="match status" value="1"/>
</dbReference>
<dbReference type="PANTHER" id="PTHR45883:SF2">
    <property type="entry name" value="HSC70-INTERACTING PROTEIN"/>
    <property type="match status" value="1"/>
</dbReference>
<evidence type="ECO:0000259" key="4">
    <source>
        <dbReference type="Pfam" id="PF18253"/>
    </source>
</evidence>
<keyword evidence="2" id="KW-0802">TPR repeat</keyword>
<dbReference type="InterPro" id="IPR011990">
    <property type="entry name" value="TPR-like_helical_dom_sf"/>
</dbReference>
<dbReference type="VEuPathDB" id="AmoebaDB:NAEGRDRAFT_74004"/>
<sequence>MEGIKFSVSQLDSLKQFVKYIKYNPRVLDDSEELAFFKDFLINDCGATKFVSTPFVNNVSSPSSSTIINSSSEQEQFKEELQEEEEPEGFLIKEVKTKSLILEIDDQQVTNDKKENKPPVEEKNVMKEMTNVRESTAINNGYVEETSNSPKIPLISEPTATKEKIIEPEKETVLTNSDSKYMSIMNMSDSTSNVKEKDMKVANECTKKGNDLFKKNEYQLAAIYYGKAIECSNGESAMTFIKRAECLAMMNKPLSVRRDCDQAIKLNPDAGKAYNLRGKALLALGKVDLAKKDLEMFKQLNSDISNMDKVDKLIDQINDIRSVEKKEENPTTTTSNTATTKQSTPPQQQQSSTTYSQTTQKSSTTSSSTSSNSSSKPTNSNSSNNGSASTSGHVPNFVNPHVMKLVSGDEYLMRGFQNPRLVNAINEIAMNPSAFLKYNHDIEVVTMFKKFTEIIGKANK</sequence>
<evidence type="ECO:0000256" key="2">
    <source>
        <dbReference type="ARBA" id="ARBA00022803"/>
    </source>
</evidence>
<reference evidence="5 6" key="1">
    <citation type="journal article" date="2010" name="Cell">
        <title>The genome of Naegleria gruberi illuminates early eukaryotic versatility.</title>
        <authorList>
            <person name="Fritz-Laylin L.K."/>
            <person name="Prochnik S.E."/>
            <person name="Ginger M.L."/>
            <person name="Dacks J.B."/>
            <person name="Carpenter M.L."/>
            <person name="Field M.C."/>
            <person name="Kuo A."/>
            <person name="Paredez A."/>
            <person name="Chapman J."/>
            <person name="Pham J."/>
            <person name="Shu S."/>
            <person name="Neupane R."/>
            <person name="Cipriano M."/>
            <person name="Mancuso J."/>
            <person name="Tu H."/>
            <person name="Salamov A."/>
            <person name="Lindquist E."/>
            <person name="Shapiro H."/>
            <person name="Lucas S."/>
            <person name="Grigoriev I.V."/>
            <person name="Cande W.Z."/>
            <person name="Fulton C."/>
            <person name="Rokhsar D.S."/>
            <person name="Dawson S.C."/>
        </authorList>
    </citation>
    <scope>NUCLEOTIDE SEQUENCE [LARGE SCALE GENOMIC DNA]</scope>
    <source>
        <strain evidence="5 6">NEG-M</strain>
    </source>
</reference>
<dbReference type="GeneID" id="8857831"/>
<dbReference type="InterPro" id="IPR019734">
    <property type="entry name" value="TPR_rpt"/>
</dbReference>
<dbReference type="GO" id="GO:0046983">
    <property type="term" value="F:protein dimerization activity"/>
    <property type="evidence" value="ECO:0007669"/>
    <property type="project" value="InterPro"/>
</dbReference>
<accession>D2VXY6</accession>
<evidence type="ECO:0000313" key="5">
    <source>
        <dbReference type="EMBL" id="EFC38320.1"/>
    </source>
</evidence>
<organism evidence="6">
    <name type="scientific">Naegleria gruberi</name>
    <name type="common">Amoeba</name>
    <dbReference type="NCBI Taxonomy" id="5762"/>
    <lineage>
        <taxon>Eukaryota</taxon>
        <taxon>Discoba</taxon>
        <taxon>Heterolobosea</taxon>
        <taxon>Tetramitia</taxon>
        <taxon>Eutetramitia</taxon>
        <taxon>Vahlkampfiidae</taxon>
        <taxon>Naegleria</taxon>
    </lineage>
</organism>
<dbReference type="InterPro" id="IPR034649">
    <property type="entry name" value="Hip_N"/>
</dbReference>
<name>D2VXY6_NAEGR</name>
<dbReference type="Proteomes" id="UP000006671">
    <property type="component" value="Unassembled WGS sequence"/>
</dbReference>
<feature type="region of interest" description="Disordered" evidence="3">
    <location>
        <begin position="321"/>
        <end position="396"/>
    </location>
</feature>
<dbReference type="Pfam" id="PF18253">
    <property type="entry name" value="HipN"/>
    <property type="match status" value="1"/>
</dbReference>
<dbReference type="SMART" id="SM00028">
    <property type="entry name" value="TPR"/>
    <property type="match status" value="3"/>
</dbReference>
<dbReference type="eggNOG" id="KOG1308">
    <property type="taxonomic scope" value="Eukaryota"/>
</dbReference>
<dbReference type="GO" id="GO:0030544">
    <property type="term" value="F:Hsp70 protein binding"/>
    <property type="evidence" value="ECO:0007669"/>
    <property type="project" value="TreeGrafter"/>
</dbReference>
<proteinExistence type="predicted"/>
<dbReference type="STRING" id="5762.D2VXY6"/>
<dbReference type="AlphaFoldDB" id="D2VXY6"/>
<evidence type="ECO:0000256" key="3">
    <source>
        <dbReference type="SAM" id="MobiDB-lite"/>
    </source>
</evidence>
<feature type="compositionally biased region" description="Low complexity" evidence="3">
    <location>
        <begin position="330"/>
        <end position="391"/>
    </location>
</feature>
<dbReference type="OMA" id="TMFKKFT"/>
<dbReference type="Gene3D" id="1.10.260.100">
    <property type="match status" value="1"/>
</dbReference>
<evidence type="ECO:0000313" key="6">
    <source>
        <dbReference type="Proteomes" id="UP000006671"/>
    </source>
</evidence>
<evidence type="ECO:0000256" key="1">
    <source>
        <dbReference type="ARBA" id="ARBA00022737"/>
    </source>
</evidence>